<evidence type="ECO:0000256" key="1">
    <source>
        <dbReference type="SAM" id="Phobius"/>
    </source>
</evidence>
<dbReference type="InterPro" id="IPR057798">
    <property type="entry name" value="PH_YqeB"/>
</dbReference>
<dbReference type="Pfam" id="PF23494">
    <property type="entry name" value="bPH_10"/>
    <property type="match status" value="1"/>
</dbReference>
<dbReference type="STRING" id="145857.GA0070616_3751"/>
<name>A0A1C6SGX3_9ACTN</name>
<dbReference type="InterPro" id="IPR056411">
    <property type="entry name" value="CysS_C"/>
</dbReference>
<proteinExistence type="predicted"/>
<dbReference type="OrthoDB" id="5145029at2"/>
<reference evidence="4 5" key="1">
    <citation type="submission" date="2016-06" db="EMBL/GenBank/DDBJ databases">
        <authorList>
            <person name="Kjaerup R.B."/>
            <person name="Dalgaard T.S."/>
            <person name="Juul-Madsen H.R."/>
        </authorList>
    </citation>
    <scope>NUCLEOTIDE SEQUENCE [LARGE SCALE GENOMIC DNA]</scope>
    <source>
        <strain evidence="4 5">DSM 43818</strain>
    </source>
</reference>
<evidence type="ECO:0000313" key="5">
    <source>
        <dbReference type="Proteomes" id="UP000199699"/>
    </source>
</evidence>
<dbReference type="RefSeq" id="WP_091084186.1">
    <property type="nucleotide sequence ID" value="NZ_FMHT01000003.1"/>
</dbReference>
<dbReference type="AlphaFoldDB" id="A0A1C6SGX3"/>
<keyword evidence="1" id="KW-1133">Transmembrane helix</keyword>
<sequence>MVRGPKSPTRVGGGVGELVVMWAGFPLLGAGAGWLLALATNRAAALSWLPLWGPFRLLAEAPEPQSTIGATVVGVLVGLLVALVGTRDRLVVTVGPAGVDLRRQGLRWHVDRGRLRAVFRDGPDLVLVGDGGRELFREPSDLSTRRLRAAFQAHDHPWAEQDPHRDEFRRWVEQLPGLPPGADALLRARQRAVERDRHGEARELRDELGRLGVVVRDARRRQYWRLVPPPDDPPAGEP</sequence>
<feature type="domain" description="Cysteinyl-tRNA ligase anticodon binding" evidence="2">
    <location>
        <begin position="176"/>
        <end position="225"/>
    </location>
</feature>
<evidence type="ECO:0008006" key="6">
    <source>
        <dbReference type="Google" id="ProtNLM"/>
    </source>
</evidence>
<accession>A0A1C6SGX3</accession>
<evidence type="ECO:0000259" key="2">
    <source>
        <dbReference type="Pfam" id="PF23493"/>
    </source>
</evidence>
<feature type="transmembrane region" description="Helical" evidence="1">
    <location>
        <begin position="20"/>
        <end position="45"/>
    </location>
</feature>
<keyword evidence="1" id="KW-0472">Membrane</keyword>
<dbReference type="Proteomes" id="UP000199699">
    <property type="component" value="Unassembled WGS sequence"/>
</dbReference>
<gene>
    <name evidence="4" type="ORF">GA0070616_3751</name>
</gene>
<protein>
    <recommendedName>
        <fullName evidence="6">PH domain-containing protein</fullName>
    </recommendedName>
</protein>
<evidence type="ECO:0000259" key="3">
    <source>
        <dbReference type="Pfam" id="PF23494"/>
    </source>
</evidence>
<dbReference type="Pfam" id="PF23493">
    <property type="entry name" value="CysS_C"/>
    <property type="match status" value="1"/>
</dbReference>
<feature type="transmembrane region" description="Helical" evidence="1">
    <location>
        <begin position="65"/>
        <end position="84"/>
    </location>
</feature>
<keyword evidence="5" id="KW-1185">Reference proteome</keyword>
<dbReference type="EMBL" id="FMHT01000003">
    <property type="protein sequence ID" value="SCL28734.1"/>
    <property type="molecule type" value="Genomic_DNA"/>
</dbReference>
<evidence type="ECO:0000313" key="4">
    <source>
        <dbReference type="EMBL" id="SCL28734.1"/>
    </source>
</evidence>
<feature type="domain" description="YqeB PH" evidence="3">
    <location>
        <begin position="9"/>
        <end position="159"/>
    </location>
</feature>
<keyword evidence="1" id="KW-0812">Transmembrane</keyword>
<organism evidence="4 5">
    <name type="scientific">Micromonospora nigra</name>
    <dbReference type="NCBI Taxonomy" id="145857"/>
    <lineage>
        <taxon>Bacteria</taxon>
        <taxon>Bacillati</taxon>
        <taxon>Actinomycetota</taxon>
        <taxon>Actinomycetes</taxon>
        <taxon>Micromonosporales</taxon>
        <taxon>Micromonosporaceae</taxon>
        <taxon>Micromonospora</taxon>
    </lineage>
</organism>